<accession>A0A1I0JR99</accession>
<dbReference type="Pfam" id="PF00962">
    <property type="entry name" value="A_deaminase"/>
    <property type="match status" value="1"/>
</dbReference>
<keyword evidence="4" id="KW-0378">Hydrolase</keyword>
<dbReference type="NCBIfam" id="TIGR01430">
    <property type="entry name" value="aden_deam"/>
    <property type="match status" value="1"/>
</dbReference>
<dbReference type="InterPro" id="IPR006330">
    <property type="entry name" value="Ado/ade_deaminase"/>
</dbReference>
<dbReference type="STRING" id="460384.SAMN05216313_13458"/>
<dbReference type="PANTHER" id="PTHR43114">
    <property type="entry name" value="ADENINE DEAMINASE"/>
    <property type="match status" value="1"/>
</dbReference>
<dbReference type="GO" id="GO:0046872">
    <property type="term" value="F:metal ion binding"/>
    <property type="evidence" value="ECO:0007669"/>
    <property type="project" value="UniProtKB-KW"/>
</dbReference>
<proteinExistence type="inferred from homology"/>
<feature type="domain" description="Adenosine deaminase" evidence="6">
    <location>
        <begin position="10"/>
        <end position="326"/>
    </location>
</feature>
<dbReference type="InterPro" id="IPR001365">
    <property type="entry name" value="A_deaminase_dom"/>
</dbReference>
<dbReference type="PANTHER" id="PTHR43114:SF6">
    <property type="entry name" value="ADENINE DEAMINASE"/>
    <property type="match status" value="1"/>
</dbReference>
<keyword evidence="5" id="KW-0862">Zinc</keyword>
<gene>
    <name evidence="7" type="ORF">SAMN05216313_13458</name>
</gene>
<evidence type="ECO:0000313" key="7">
    <source>
        <dbReference type="EMBL" id="SEU13206.1"/>
    </source>
</evidence>
<evidence type="ECO:0000256" key="5">
    <source>
        <dbReference type="ARBA" id="ARBA00022833"/>
    </source>
</evidence>
<dbReference type="Gene3D" id="3.20.20.140">
    <property type="entry name" value="Metal-dependent hydrolases"/>
    <property type="match status" value="1"/>
</dbReference>
<dbReference type="RefSeq" id="WP_092369862.1">
    <property type="nucleotide sequence ID" value="NZ_DAINWJ010000255.1"/>
</dbReference>
<dbReference type="GO" id="GO:0016814">
    <property type="term" value="F:hydrolase activity, acting on carbon-nitrogen (but not peptide) bonds, in cyclic amidines"/>
    <property type="evidence" value="ECO:0007669"/>
    <property type="project" value="UniProtKB-ARBA"/>
</dbReference>
<dbReference type="SUPFAM" id="SSF51556">
    <property type="entry name" value="Metallo-dependent hydrolases"/>
    <property type="match status" value="1"/>
</dbReference>
<comment type="similarity">
    <text evidence="2">Belongs to the metallo-dependent hydrolases superfamily. Adenosine and AMP deaminases family.</text>
</comment>
<reference evidence="8" key="1">
    <citation type="submission" date="2016-10" db="EMBL/GenBank/DDBJ databases">
        <authorList>
            <person name="Varghese N."/>
            <person name="Submissions S."/>
        </authorList>
    </citation>
    <scope>NUCLEOTIDE SEQUENCE [LARGE SCALE GENOMIC DNA]</scope>
    <source>
        <strain evidence="8">NLAE-zl-G277</strain>
    </source>
</reference>
<sequence>MEQIFIKGLPKVELHIHLEGTLDTNLIVELAEKNGIRLPRPKEELITFSGLADFLELLNWICSLVRDGSDARRLAYRFAQYASGQNIMYAEVMTNPTHWKALPYSELIPHILEGFEQAYGDGYCDCRLLVSLLRSQTRREALEMVRWMKTNRHPRLLGLSVDGNEAESESSNRELYEAFWEAKNAGFGVTVHAGESSPAAGVTEALDLLGAMRIDHGVRAVADERLLKRLSEEQIPLNVCLTSNLVELYPGVDQHPLGKLYELGIPVTVNTDDPELLGIDLCGELELASGAYGWDRADLVRLEKNAVRAAFCDEETKALLFSKLEAYCRIWRIAF</sequence>
<name>A0A1I0JR99_9FIRM</name>
<evidence type="ECO:0000256" key="1">
    <source>
        <dbReference type="ARBA" id="ARBA00001947"/>
    </source>
</evidence>
<keyword evidence="3" id="KW-0479">Metal-binding</keyword>
<evidence type="ECO:0000259" key="6">
    <source>
        <dbReference type="Pfam" id="PF00962"/>
    </source>
</evidence>
<dbReference type="EMBL" id="FOIM01000034">
    <property type="protein sequence ID" value="SEU13206.1"/>
    <property type="molecule type" value="Genomic_DNA"/>
</dbReference>
<protein>
    <submittedName>
        <fullName evidence="7">Adenosine deaminase</fullName>
    </submittedName>
</protein>
<evidence type="ECO:0000256" key="2">
    <source>
        <dbReference type="ARBA" id="ARBA00006676"/>
    </source>
</evidence>
<dbReference type="GO" id="GO:0019239">
    <property type="term" value="F:deaminase activity"/>
    <property type="evidence" value="ECO:0007669"/>
    <property type="project" value="InterPro"/>
</dbReference>
<comment type="cofactor">
    <cofactor evidence="1">
        <name>Zn(2+)</name>
        <dbReference type="ChEBI" id="CHEBI:29105"/>
    </cofactor>
</comment>
<organism evidence="7 8">
    <name type="scientific">Enterocloster lavalensis</name>
    <dbReference type="NCBI Taxonomy" id="460384"/>
    <lineage>
        <taxon>Bacteria</taxon>
        <taxon>Bacillati</taxon>
        <taxon>Bacillota</taxon>
        <taxon>Clostridia</taxon>
        <taxon>Lachnospirales</taxon>
        <taxon>Lachnospiraceae</taxon>
        <taxon>Enterocloster</taxon>
    </lineage>
</organism>
<evidence type="ECO:0000256" key="4">
    <source>
        <dbReference type="ARBA" id="ARBA00022801"/>
    </source>
</evidence>
<dbReference type="Proteomes" id="UP000198508">
    <property type="component" value="Unassembled WGS sequence"/>
</dbReference>
<dbReference type="InterPro" id="IPR032466">
    <property type="entry name" value="Metal_Hydrolase"/>
</dbReference>
<dbReference type="GeneID" id="93279966"/>
<evidence type="ECO:0000313" key="8">
    <source>
        <dbReference type="Proteomes" id="UP000198508"/>
    </source>
</evidence>
<keyword evidence="8" id="KW-1185">Reference proteome</keyword>
<dbReference type="AlphaFoldDB" id="A0A1I0JR99"/>
<evidence type="ECO:0000256" key="3">
    <source>
        <dbReference type="ARBA" id="ARBA00022723"/>
    </source>
</evidence>